<dbReference type="Proteomes" id="UP000294003">
    <property type="component" value="Unassembled WGS sequence"/>
</dbReference>
<proteinExistence type="predicted"/>
<protein>
    <recommendedName>
        <fullName evidence="2">Clr5 domain-containing protein</fullName>
    </recommendedName>
</protein>
<reference evidence="3 4" key="1">
    <citation type="submission" date="2018-06" db="EMBL/GenBank/DDBJ databases">
        <title>Complete Genomes of Monosporascus.</title>
        <authorList>
            <person name="Robinson A.J."/>
            <person name="Natvig D.O."/>
        </authorList>
    </citation>
    <scope>NUCLEOTIDE SEQUENCE [LARGE SCALE GENOMIC DNA]</scope>
    <source>
        <strain evidence="3 4">CBS 609.92</strain>
    </source>
</reference>
<dbReference type="EMBL" id="QJNS01000118">
    <property type="protein sequence ID" value="RYO86322.1"/>
    <property type="molecule type" value="Genomic_DNA"/>
</dbReference>
<gene>
    <name evidence="3" type="ORF">DL762_004803</name>
</gene>
<comment type="caution">
    <text evidence="3">The sequence shown here is derived from an EMBL/GenBank/DDBJ whole genome shotgun (WGS) entry which is preliminary data.</text>
</comment>
<accession>A0ABY0HB27</accession>
<evidence type="ECO:0000256" key="1">
    <source>
        <dbReference type="SAM" id="MobiDB-lite"/>
    </source>
</evidence>
<feature type="domain" description="Clr5" evidence="2">
    <location>
        <begin position="1"/>
        <end position="52"/>
    </location>
</feature>
<dbReference type="Pfam" id="PF14420">
    <property type="entry name" value="Clr5"/>
    <property type="match status" value="1"/>
</dbReference>
<dbReference type="InterPro" id="IPR025676">
    <property type="entry name" value="Clr5_dom"/>
</dbReference>
<sequence>MTKQWEQYESIIRALYADTTLSNVRQIMIDQHRFKASVRAYRGRLDRWGVRKYNRRNRNDSISSGDSKEDDTSSIPLAGTPAQSRRTREHGSVPARSGWRQSVKAPKGDAFAVTATQPYPYAPSEYASRYSEDGTQPQPSLQLAAGHHNSRYLDNGAHTSHHSPLGSSAATGSTCALHPYSGDYVPATQPLNPWHCSGVYADPDESFGFGHHSQRDGGSSHVELPFATDLYENSSGPRSRVHNYGERSAGEDAGYEATSRGGTEGGGRR</sequence>
<feature type="region of interest" description="Disordered" evidence="1">
    <location>
        <begin position="207"/>
        <end position="269"/>
    </location>
</feature>
<evidence type="ECO:0000313" key="3">
    <source>
        <dbReference type="EMBL" id="RYO86322.1"/>
    </source>
</evidence>
<evidence type="ECO:0000259" key="2">
    <source>
        <dbReference type="Pfam" id="PF14420"/>
    </source>
</evidence>
<feature type="region of interest" description="Disordered" evidence="1">
    <location>
        <begin position="57"/>
        <end position="106"/>
    </location>
</feature>
<dbReference type="PANTHER" id="PTHR38788">
    <property type="entry name" value="CLR5 DOMAIN-CONTAINING PROTEIN"/>
    <property type="match status" value="1"/>
</dbReference>
<organism evidence="3 4">
    <name type="scientific">Monosporascus cannonballus</name>
    <dbReference type="NCBI Taxonomy" id="155416"/>
    <lineage>
        <taxon>Eukaryota</taxon>
        <taxon>Fungi</taxon>
        <taxon>Dikarya</taxon>
        <taxon>Ascomycota</taxon>
        <taxon>Pezizomycotina</taxon>
        <taxon>Sordariomycetes</taxon>
        <taxon>Xylariomycetidae</taxon>
        <taxon>Xylariales</taxon>
        <taxon>Xylariales incertae sedis</taxon>
        <taxon>Monosporascus</taxon>
    </lineage>
</organism>
<name>A0ABY0HB27_9PEZI</name>
<feature type="region of interest" description="Disordered" evidence="1">
    <location>
        <begin position="151"/>
        <end position="171"/>
    </location>
</feature>
<evidence type="ECO:0000313" key="4">
    <source>
        <dbReference type="Proteomes" id="UP000294003"/>
    </source>
</evidence>
<keyword evidence="4" id="KW-1185">Reference proteome</keyword>
<dbReference type="PANTHER" id="PTHR38788:SF3">
    <property type="entry name" value="CLR5 DOMAIN-CONTAINING PROTEIN"/>
    <property type="match status" value="1"/>
</dbReference>